<sequence>MGSTGGHLTQLLALKPWWERHERSWVTFRSRHAESLLSGERIAWAYHPTTRNIPNLIRNTWLAWRLLRRDRPDVIVSTGAGVAFPFFLLGRLWRIPTVFIEVYDRIDSPTLTGRLVRPLASLFLVQWEEQRRFFPNAVVVGNLL</sequence>
<gene>
    <name evidence="1" type="ORF">HNR21_002436</name>
</gene>
<dbReference type="Pfam" id="PF08660">
    <property type="entry name" value="Alg14"/>
    <property type="match status" value="1"/>
</dbReference>
<dbReference type="AlphaFoldDB" id="A0A7W3R8H0"/>
<proteinExistence type="predicted"/>
<dbReference type="GO" id="GO:0006488">
    <property type="term" value="P:dolichol-linked oligosaccharide biosynthetic process"/>
    <property type="evidence" value="ECO:0007669"/>
    <property type="project" value="InterPro"/>
</dbReference>
<dbReference type="Proteomes" id="UP000539313">
    <property type="component" value="Unassembled WGS sequence"/>
</dbReference>
<keyword evidence="2" id="KW-1185">Reference proteome</keyword>
<comment type="caution">
    <text evidence="1">The sequence shown here is derived from an EMBL/GenBank/DDBJ whole genome shotgun (WGS) entry which is preliminary data.</text>
</comment>
<dbReference type="SUPFAM" id="SSF53756">
    <property type="entry name" value="UDP-Glycosyltransferase/glycogen phosphorylase"/>
    <property type="match status" value="1"/>
</dbReference>
<dbReference type="InterPro" id="IPR013969">
    <property type="entry name" value="Oligosacch_biosynth_Alg14"/>
</dbReference>
<protein>
    <submittedName>
        <fullName evidence="1">UDP-N-acetylglucosamine:LPS N-acetylglucosamine transferase</fullName>
    </submittedName>
</protein>
<keyword evidence="1" id="KW-0808">Transferase</keyword>
<dbReference type="Gene3D" id="3.40.50.2000">
    <property type="entry name" value="Glycogen Phosphorylase B"/>
    <property type="match status" value="1"/>
</dbReference>
<reference evidence="1 2" key="1">
    <citation type="submission" date="2020-08" db="EMBL/GenBank/DDBJ databases">
        <title>Sequencing the genomes of 1000 actinobacteria strains.</title>
        <authorList>
            <person name="Klenk H.-P."/>
        </authorList>
    </citation>
    <scope>NUCLEOTIDE SEQUENCE [LARGE SCALE GENOMIC DNA]</scope>
    <source>
        <strain evidence="1 2">DSM 45823</strain>
    </source>
</reference>
<dbReference type="RefSeq" id="WP_119727276.1">
    <property type="nucleotide sequence ID" value="NZ_JACJII010000001.1"/>
</dbReference>
<evidence type="ECO:0000313" key="2">
    <source>
        <dbReference type="Proteomes" id="UP000539313"/>
    </source>
</evidence>
<dbReference type="EMBL" id="JACJII010000001">
    <property type="protein sequence ID" value="MBA9003554.1"/>
    <property type="molecule type" value="Genomic_DNA"/>
</dbReference>
<organism evidence="1 2">
    <name type="scientific">Thermomonospora cellulosilytica</name>
    <dbReference type="NCBI Taxonomy" id="1411118"/>
    <lineage>
        <taxon>Bacteria</taxon>
        <taxon>Bacillati</taxon>
        <taxon>Actinomycetota</taxon>
        <taxon>Actinomycetes</taxon>
        <taxon>Streptosporangiales</taxon>
        <taxon>Thermomonosporaceae</taxon>
        <taxon>Thermomonospora</taxon>
    </lineage>
</organism>
<dbReference type="NCBIfam" id="NF041549">
    <property type="entry name" value="PssD"/>
    <property type="match status" value="1"/>
</dbReference>
<name>A0A7W3R8H0_9ACTN</name>
<dbReference type="GO" id="GO:0016740">
    <property type="term" value="F:transferase activity"/>
    <property type="evidence" value="ECO:0007669"/>
    <property type="project" value="UniProtKB-KW"/>
</dbReference>
<accession>A0A7W3R8H0</accession>
<evidence type="ECO:0000313" key="1">
    <source>
        <dbReference type="EMBL" id="MBA9003554.1"/>
    </source>
</evidence>